<feature type="region of interest" description="Disordered" evidence="1">
    <location>
        <begin position="30"/>
        <end position="51"/>
    </location>
</feature>
<accession>A0AAN7RT71</accession>
<keyword evidence="5" id="KW-1185">Reference proteome</keyword>
<dbReference type="EMBL" id="JAUNZN010000033">
    <property type="protein sequence ID" value="KAK4806927.1"/>
    <property type="molecule type" value="Genomic_DNA"/>
</dbReference>
<dbReference type="AlphaFoldDB" id="A0AAN7RT71"/>
<gene>
    <name evidence="3" type="ORF">QYF61_012634</name>
    <name evidence="4" type="ORF">QYF61_012648</name>
</gene>
<organism evidence="3 5">
    <name type="scientific">Mycteria americana</name>
    <name type="common">Wood stork</name>
    <dbReference type="NCBI Taxonomy" id="33587"/>
    <lineage>
        <taxon>Eukaryota</taxon>
        <taxon>Metazoa</taxon>
        <taxon>Chordata</taxon>
        <taxon>Craniata</taxon>
        <taxon>Vertebrata</taxon>
        <taxon>Euteleostomi</taxon>
        <taxon>Archelosauria</taxon>
        <taxon>Archosauria</taxon>
        <taxon>Dinosauria</taxon>
        <taxon>Saurischia</taxon>
        <taxon>Theropoda</taxon>
        <taxon>Coelurosauria</taxon>
        <taxon>Aves</taxon>
        <taxon>Neognathae</taxon>
        <taxon>Neoaves</taxon>
        <taxon>Aequornithes</taxon>
        <taxon>Ciconiiformes</taxon>
        <taxon>Ciconiidae</taxon>
        <taxon>Mycteria</taxon>
    </lineage>
</organism>
<evidence type="ECO:0000313" key="4">
    <source>
        <dbReference type="EMBL" id="KAK4806927.1"/>
    </source>
</evidence>
<sequence length="253" mass="28243">MNGAGDLVTQDMEKAEILNAFFASVFTSKTGLQESQVPETRGKGWSKEDVPLVEEAQERSWRLGEVPEDWRKENVPPIFKKGKKEDPGNYRSVSLTSIPGKVMEQLILGTIPRHIKDKKVIRSSQHGFTKGKTFLTNFLSFYDEMTGPVDEGRAVDNVNLDFRKAFDAVSHDGAERTLSKFADDTKLGGVADMAEGRAAIQRDLDRLEKWAERNLIQFNKGKCKVLHLGRGTTPGTSTCWGPPSWKAAWQKGT</sequence>
<dbReference type="PANTHER" id="PTHR33332">
    <property type="entry name" value="REVERSE TRANSCRIPTASE DOMAIN-CONTAINING PROTEIN"/>
    <property type="match status" value="1"/>
</dbReference>
<evidence type="ECO:0000256" key="1">
    <source>
        <dbReference type="SAM" id="MobiDB-lite"/>
    </source>
</evidence>
<dbReference type="EMBL" id="JAUNZN010000033">
    <property type="protein sequence ID" value="KAK4806913.1"/>
    <property type="molecule type" value="Genomic_DNA"/>
</dbReference>
<evidence type="ECO:0000313" key="3">
    <source>
        <dbReference type="EMBL" id="KAK4806913.1"/>
    </source>
</evidence>
<dbReference type="CDD" id="cd01650">
    <property type="entry name" value="RT_nLTR_like"/>
    <property type="match status" value="1"/>
</dbReference>
<reference evidence="3 5" key="1">
    <citation type="journal article" date="2023" name="J. Hered.">
        <title>Chromosome-level genome of the wood stork (Mycteria americana) provides insight into avian chromosome evolution.</title>
        <authorList>
            <person name="Flamio R. Jr."/>
            <person name="Ramstad K.M."/>
        </authorList>
    </citation>
    <scope>NUCLEOTIDE SEQUENCE [LARGE SCALE GENOMIC DNA]</scope>
    <source>
        <strain evidence="3">JAX WOST 10</strain>
    </source>
</reference>
<proteinExistence type="predicted"/>
<feature type="domain" description="Reverse transcriptase" evidence="2">
    <location>
        <begin position="83"/>
        <end position="182"/>
    </location>
</feature>
<dbReference type="Pfam" id="PF00078">
    <property type="entry name" value="RVT_1"/>
    <property type="match status" value="1"/>
</dbReference>
<dbReference type="InterPro" id="IPR000477">
    <property type="entry name" value="RT_dom"/>
</dbReference>
<dbReference type="Proteomes" id="UP001333110">
    <property type="component" value="Unassembled WGS sequence"/>
</dbReference>
<evidence type="ECO:0000313" key="5">
    <source>
        <dbReference type="Proteomes" id="UP001333110"/>
    </source>
</evidence>
<feature type="compositionally biased region" description="Basic and acidic residues" evidence="1">
    <location>
        <begin position="40"/>
        <end position="51"/>
    </location>
</feature>
<comment type="caution">
    <text evidence="3">The sequence shown here is derived from an EMBL/GenBank/DDBJ whole genome shotgun (WGS) entry which is preliminary data.</text>
</comment>
<protein>
    <recommendedName>
        <fullName evidence="2">Reverse transcriptase domain-containing protein</fullName>
    </recommendedName>
</protein>
<evidence type="ECO:0000259" key="2">
    <source>
        <dbReference type="Pfam" id="PF00078"/>
    </source>
</evidence>
<name>A0AAN7RT71_MYCAM</name>